<evidence type="ECO:0000313" key="3">
    <source>
        <dbReference type="EMBL" id="MBB4765006.1"/>
    </source>
</evidence>
<dbReference type="RefSeq" id="WP_184996133.1">
    <property type="nucleotide sequence ID" value="NZ_BOMK01000025.1"/>
</dbReference>
<evidence type="ECO:0000313" key="4">
    <source>
        <dbReference type="Proteomes" id="UP000578112"/>
    </source>
</evidence>
<evidence type="ECO:0008006" key="5">
    <source>
        <dbReference type="Google" id="ProtNLM"/>
    </source>
</evidence>
<proteinExistence type="predicted"/>
<evidence type="ECO:0000256" key="1">
    <source>
        <dbReference type="SAM" id="MobiDB-lite"/>
    </source>
</evidence>
<dbReference type="EMBL" id="JACHNH010000001">
    <property type="protein sequence ID" value="MBB4765006.1"/>
    <property type="molecule type" value="Genomic_DNA"/>
</dbReference>
<gene>
    <name evidence="3" type="ORF">BJ971_005562</name>
</gene>
<reference evidence="3 4" key="1">
    <citation type="submission" date="2020-08" db="EMBL/GenBank/DDBJ databases">
        <title>Sequencing the genomes of 1000 actinobacteria strains.</title>
        <authorList>
            <person name="Klenk H.-P."/>
        </authorList>
    </citation>
    <scope>NUCLEOTIDE SEQUENCE [LARGE SCALE GENOMIC DNA]</scope>
    <source>
        <strain evidence="3 4">DSM 43149</strain>
    </source>
</reference>
<name>A0A7W7MS62_9ACTN</name>
<keyword evidence="2" id="KW-0472">Membrane</keyword>
<sequence>MSDDRIQQGLDAYAEHLQRTAGLAPAREVRRRAVRRRRNRAAGAAFAAVLISAVGLGTALARDPGRPPTPAASGTPGPSASASPSTSASAPPKRGTKSSNVSQLRELGVDLETGVLIDVADDGVDLWMQVGPDDVVDFTGAAKDASTEMSLVPAPVTARNRVVIAPPARPGSCVTDTPQAPLILRPCRDGDPAQTWGVVPAGDSGQFQLQGQFGILTVDQGLVDADQTGRTGLQTIPFNR</sequence>
<keyword evidence="2" id="KW-1133">Transmembrane helix</keyword>
<accession>A0A7W7MS62</accession>
<organism evidence="3 4">
    <name type="scientific">Actinoplanes digitatis</name>
    <dbReference type="NCBI Taxonomy" id="1868"/>
    <lineage>
        <taxon>Bacteria</taxon>
        <taxon>Bacillati</taxon>
        <taxon>Actinomycetota</taxon>
        <taxon>Actinomycetes</taxon>
        <taxon>Micromonosporales</taxon>
        <taxon>Micromonosporaceae</taxon>
        <taxon>Actinoplanes</taxon>
    </lineage>
</organism>
<keyword evidence="4" id="KW-1185">Reference proteome</keyword>
<feature type="region of interest" description="Disordered" evidence="1">
    <location>
        <begin position="61"/>
        <end position="102"/>
    </location>
</feature>
<comment type="caution">
    <text evidence="3">The sequence shown here is derived from an EMBL/GenBank/DDBJ whole genome shotgun (WGS) entry which is preliminary data.</text>
</comment>
<dbReference type="Proteomes" id="UP000578112">
    <property type="component" value="Unassembled WGS sequence"/>
</dbReference>
<feature type="transmembrane region" description="Helical" evidence="2">
    <location>
        <begin position="41"/>
        <end position="61"/>
    </location>
</feature>
<keyword evidence="2" id="KW-0812">Transmembrane</keyword>
<dbReference type="AlphaFoldDB" id="A0A7W7MS62"/>
<feature type="compositionally biased region" description="Low complexity" evidence="1">
    <location>
        <begin position="71"/>
        <end position="92"/>
    </location>
</feature>
<protein>
    <recommendedName>
        <fullName evidence="5">Ricin B lectin domain-containing protein</fullName>
    </recommendedName>
</protein>
<evidence type="ECO:0000256" key="2">
    <source>
        <dbReference type="SAM" id="Phobius"/>
    </source>
</evidence>